<keyword evidence="3" id="KW-1185">Reference proteome</keyword>
<feature type="region of interest" description="Disordered" evidence="1">
    <location>
        <begin position="31"/>
        <end position="72"/>
    </location>
</feature>
<dbReference type="Proteomes" id="UP000516173">
    <property type="component" value="Chromosome"/>
</dbReference>
<evidence type="ECO:0000313" key="2">
    <source>
        <dbReference type="EMBL" id="BCK59168.1"/>
    </source>
</evidence>
<accession>A0A7G1KV52</accession>
<gene>
    <name evidence="2" type="ORF">NWFMUON74_69400</name>
</gene>
<proteinExistence type="predicted"/>
<protein>
    <submittedName>
        <fullName evidence="2">Uncharacterized protein</fullName>
    </submittedName>
</protein>
<feature type="region of interest" description="Disordered" evidence="1">
    <location>
        <begin position="92"/>
        <end position="115"/>
    </location>
</feature>
<evidence type="ECO:0000313" key="3">
    <source>
        <dbReference type="Proteomes" id="UP000516173"/>
    </source>
</evidence>
<dbReference type="EMBL" id="AP023396">
    <property type="protein sequence ID" value="BCK59168.1"/>
    <property type="molecule type" value="Genomic_DNA"/>
</dbReference>
<dbReference type="KEGG" id="nwl:NWFMUON74_69400"/>
<sequence>MVLTIPASVATPGIAMPPTFSTTPMTVIAFSSLSPRPTAGAPDPEAGRPHRHTGGRSLQTRGPPPPQTADDLPIVLCHNEYRYGAANLPDFRAALPSCDDTDAHPPSAIADPARL</sequence>
<name>A0A7G1KV52_9NOCA</name>
<organism evidence="2 3">
    <name type="scientific">Nocardia wallacei</name>
    <dbReference type="NCBI Taxonomy" id="480035"/>
    <lineage>
        <taxon>Bacteria</taxon>
        <taxon>Bacillati</taxon>
        <taxon>Actinomycetota</taxon>
        <taxon>Actinomycetes</taxon>
        <taxon>Mycobacteriales</taxon>
        <taxon>Nocardiaceae</taxon>
        <taxon>Nocardia</taxon>
    </lineage>
</organism>
<reference evidence="2 3" key="1">
    <citation type="submission" date="2020-08" db="EMBL/GenBank/DDBJ databases">
        <title>Genome Sequencing of Nocardia wallacei strain FMUON74 and assembly.</title>
        <authorList>
            <person name="Toyokawa M."/>
            <person name="Uesaka K."/>
        </authorList>
    </citation>
    <scope>NUCLEOTIDE SEQUENCE [LARGE SCALE GENOMIC DNA]</scope>
    <source>
        <strain evidence="2 3">FMUON74</strain>
    </source>
</reference>
<dbReference type="AlphaFoldDB" id="A0A7G1KV52"/>
<evidence type="ECO:0000256" key="1">
    <source>
        <dbReference type="SAM" id="MobiDB-lite"/>
    </source>
</evidence>